<evidence type="ECO:0000313" key="3">
    <source>
        <dbReference type="Proteomes" id="UP000285740"/>
    </source>
</evidence>
<dbReference type="CDD" id="cd00338">
    <property type="entry name" value="Ser_Recombinase"/>
    <property type="match status" value="1"/>
</dbReference>
<dbReference type="Proteomes" id="UP000285740">
    <property type="component" value="Unassembled WGS sequence"/>
</dbReference>
<protein>
    <recommendedName>
        <fullName evidence="1">Resolvase/invertase-type recombinase catalytic domain-containing protein</fullName>
    </recommendedName>
</protein>
<name>A0A413T930_9FIRM</name>
<feature type="domain" description="Resolvase/invertase-type recombinase catalytic" evidence="1">
    <location>
        <begin position="7"/>
        <end position="80"/>
    </location>
</feature>
<dbReference type="GO" id="GO:0000150">
    <property type="term" value="F:DNA strand exchange activity"/>
    <property type="evidence" value="ECO:0007669"/>
    <property type="project" value="InterPro"/>
</dbReference>
<dbReference type="PROSITE" id="PS51736">
    <property type="entry name" value="RECOMBINASES_3"/>
    <property type="match status" value="1"/>
</dbReference>
<dbReference type="SUPFAM" id="SSF53041">
    <property type="entry name" value="Resolvase-like"/>
    <property type="match status" value="1"/>
</dbReference>
<dbReference type="GO" id="GO:0003677">
    <property type="term" value="F:DNA binding"/>
    <property type="evidence" value="ECO:0007669"/>
    <property type="project" value="InterPro"/>
</dbReference>
<dbReference type="AlphaFoldDB" id="A0A413T930"/>
<gene>
    <name evidence="2" type="ORF">DW918_03155</name>
</gene>
<reference evidence="2 3" key="1">
    <citation type="submission" date="2018-08" db="EMBL/GenBank/DDBJ databases">
        <title>A genome reference for cultivated species of the human gut microbiota.</title>
        <authorList>
            <person name="Zou Y."/>
            <person name="Xue W."/>
            <person name="Luo G."/>
        </authorList>
    </citation>
    <scope>NUCLEOTIDE SEQUENCE [LARGE SCALE GENOMIC DNA]</scope>
    <source>
        <strain evidence="2 3">AM42-30</strain>
    </source>
</reference>
<organism evidence="2 3">
    <name type="scientific">Eubacterium ventriosum</name>
    <dbReference type="NCBI Taxonomy" id="39496"/>
    <lineage>
        <taxon>Bacteria</taxon>
        <taxon>Bacillati</taxon>
        <taxon>Bacillota</taxon>
        <taxon>Clostridia</taxon>
        <taxon>Eubacteriales</taxon>
        <taxon>Eubacteriaceae</taxon>
        <taxon>Eubacterium</taxon>
    </lineage>
</organism>
<evidence type="ECO:0000259" key="1">
    <source>
        <dbReference type="PROSITE" id="PS51736"/>
    </source>
</evidence>
<evidence type="ECO:0000313" key="2">
    <source>
        <dbReference type="EMBL" id="RHA81440.1"/>
    </source>
</evidence>
<dbReference type="Gene3D" id="3.40.50.1390">
    <property type="entry name" value="Resolvase, N-terminal catalytic domain"/>
    <property type="match status" value="1"/>
</dbReference>
<dbReference type="InterPro" id="IPR036162">
    <property type="entry name" value="Resolvase-like_N_sf"/>
</dbReference>
<dbReference type="InterPro" id="IPR006119">
    <property type="entry name" value="Resolv_N"/>
</dbReference>
<dbReference type="PANTHER" id="PTHR30461:SF23">
    <property type="entry name" value="DNA RECOMBINASE-RELATED"/>
    <property type="match status" value="1"/>
</dbReference>
<dbReference type="PANTHER" id="PTHR30461">
    <property type="entry name" value="DNA-INVERTASE FROM LAMBDOID PROPHAGE"/>
    <property type="match status" value="1"/>
</dbReference>
<dbReference type="InterPro" id="IPR050639">
    <property type="entry name" value="SSR_resolvase"/>
</dbReference>
<accession>A0A413T930</accession>
<comment type="caution">
    <text evidence="2">The sequence shown here is derived from an EMBL/GenBank/DDBJ whole genome shotgun (WGS) entry which is preliminary data.</text>
</comment>
<sequence length="80" mass="9301">MEERKIRVYLYTRVSTTIQIDGHSLDEQKTKMKAFCDYNEYEIAGEYEDAGKSGRSIEGRIAFNQMMDDIKSGTKRRPSI</sequence>
<dbReference type="RefSeq" id="WP_118030154.1">
    <property type="nucleotide sequence ID" value="NZ_QSFV01000005.1"/>
</dbReference>
<dbReference type="EMBL" id="QSFV01000005">
    <property type="protein sequence ID" value="RHA81440.1"/>
    <property type="molecule type" value="Genomic_DNA"/>
</dbReference>
<proteinExistence type="predicted"/>
<dbReference type="Pfam" id="PF00239">
    <property type="entry name" value="Resolvase"/>
    <property type="match status" value="1"/>
</dbReference>